<dbReference type="EMBL" id="UOGI01000367">
    <property type="protein sequence ID" value="VAX34664.1"/>
    <property type="molecule type" value="Genomic_DNA"/>
</dbReference>
<name>A0A3B1DF68_9ZZZZ</name>
<evidence type="ECO:0000313" key="1">
    <source>
        <dbReference type="EMBL" id="VAX34664.1"/>
    </source>
</evidence>
<protein>
    <submittedName>
        <fullName evidence="1">Uncharacterized protein</fullName>
    </submittedName>
</protein>
<feature type="non-terminal residue" evidence="1">
    <location>
        <position position="39"/>
    </location>
</feature>
<accession>A0A3B1DF68</accession>
<reference evidence="1" key="1">
    <citation type="submission" date="2018-06" db="EMBL/GenBank/DDBJ databases">
        <authorList>
            <person name="Zhirakovskaya E."/>
        </authorList>
    </citation>
    <scope>NUCLEOTIDE SEQUENCE</scope>
</reference>
<gene>
    <name evidence="1" type="ORF">MNBD_NITROSPIRAE03-1102</name>
</gene>
<proteinExistence type="predicted"/>
<organism evidence="1">
    <name type="scientific">hydrothermal vent metagenome</name>
    <dbReference type="NCBI Taxonomy" id="652676"/>
    <lineage>
        <taxon>unclassified sequences</taxon>
        <taxon>metagenomes</taxon>
        <taxon>ecological metagenomes</taxon>
    </lineage>
</organism>
<dbReference type="AlphaFoldDB" id="A0A3B1DF68"/>
<sequence length="39" mass="4531">MTFLAEVKWIPLEGGFYGLVAKDGRRFLPLNLPPEFRHD</sequence>